<proteinExistence type="predicted"/>
<dbReference type="SUPFAM" id="SSF48371">
    <property type="entry name" value="ARM repeat"/>
    <property type="match status" value="1"/>
</dbReference>
<dbReference type="InterPro" id="IPR011989">
    <property type="entry name" value="ARM-like"/>
</dbReference>
<feature type="domain" description="FYVE-type" evidence="5">
    <location>
        <begin position="42"/>
        <end position="98"/>
    </location>
</feature>
<evidence type="ECO:0000313" key="6">
    <source>
        <dbReference type="EMBL" id="KAK8882786.1"/>
    </source>
</evidence>
<dbReference type="Gene3D" id="1.25.10.10">
    <property type="entry name" value="Leucine-rich Repeat Variant"/>
    <property type="match status" value="1"/>
</dbReference>
<dbReference type="InterPro" id="IPR017455">
    <property type="entry name" value="Znf_FYVE-rel"/>
</dbReference>
<evidence type="ECO:0000256" key="1">
    <source>
        <dbReference type="ARBA" id="ARBA00022723"/>
    </source>
</evidence>
<sequence length="458" mass="51518">MSNSTIDSLDAHFYVVQDEFGKLSSIDPNALDNSNSENWISDDSSPKCLLCGSPFTMTRRRHHCRYCGLLFCGACTENRAMVGDQLSRICDSCAVMLIPPGTNAKFEGLRRWCEDNHCGELFDDSPKNAGIHFLVSKMQSSSPESHFNAIRTLYKLLPCHAPALIESKIPSALLKHSLECKSGNCHAQSLSLDLFVTLYNTDSKGCSVNFSDYHIDIPQLFDSKSIEMKRAAARFLYTLIQEQDVEIPNALQLLNVKDKWVVAFVLASLGKKKDLRDINVEEAIPILLKLIKKDHEAGTVAARFYASEVLNKISINNFEASSVLADNDLQAIVDLLYANSPKDQNDKRPETELAINLSSVLLNAWIAIAKKRKPDHSVPFSQVLMPLFEVIEKPNERKDDCQLGKVQMNFFKLIREFATFDDCLQSFKSEQIMNILSDFSLGDDEFSKEAYYTIQSLK</sequence>
<evidence type="ECO:0000259" key="5">
    <source>
        <dbReference type="PROSITE" id="PS50178"/>
    </source>
</evidence>
<keyword evidence="7" id="KW-1185">Reference proteome</keyword>
<protein>
    <recommendedName>
        <fullName evidence="5">FYVE-type domain-containing protein</fullName>
    </recommendedName>
</protein>
<dbReference type="PANTHER" id="PTHR39490:SF8">
    <property type="entry name" value="ZINC FINGER FYVE DOMAIN-CONTAINING PROTEIN 21"/>
    <property type="match status" value="1"/>
</dbReference>
<gene>
    <name evidence="6" type="ORF">M9Y10_045427</name>
</gene>
<keyword evidence="3" id="KW-0862">Zinc</keyword>
<name>A0ABR2JWH7_9EUKA</name>
<comment type="caution">
    <text evidence="6">The sequence shown here is derived from an EMBL/GenBank/DDBJ whole genome shotgun (WGS) entry which is preliminary data.</text>
</comment>
<dbReference type="InterPro" id="IPR052113">
    <property type="entry name" value="FYVE-type_Zinc_Finger"/>
</dbReference>
<evidence type="ECO:0000256" key="2">
    <source>
        <dbReference type="ARBA" id="ARBA00022771"/>
    </source>
</evidence>
<dbReference type="PANTHER" id="PTHR39490">
    <property type="entry name" value="ARRESTIN DOMAIN-CONTAINING PROTEIN D"/>
    <property type="match status" value="1"/>
</dbReference>
<dbReference type="InterPro" id="IPR000306">
    <property type="entry name" value="Znf_FYVE"/>
</dbReference>
<accession>A0ABR2JWH7</accession>
<dbReference type="EMBL" id="JAPFFF010000009">
    <property type="protein sequence ID" value="KAK8882786.1"/>
    <property type="molecule type" value="Genomic_DNA"/>
</dbReference>
<dbReference type="InterPro" id="IPR016024">
    <property type="entry name" value="ARM-type_fold"/>
</dbReference>
<dbReference type="SMART" id="SM00064">
    <property type="entry name" value="FYVE"/>
    <property type="match status" value="1"/>
</dbReference>
<keyword evidence="2 4" id="KW-0863">Zinc-finger</keyword>
<organism evidence="6 7">
    <name type="scientific">Tritrichomonas musculus</name>
    <dbReference type="NCBI Taxonomy" id="1915356"/>
    <lineage>
        <taxon>Eukaryota</taxon>
        <taxon>Metamonada</taxon>
        <taxon>Parabasalia</taxon>
        <taxon>Tritrichomonadida</taxon>
        <taxon>Tritrichomonadidae</taxon>
        <taxon>Tritrichomonas</taxon>
    </lineage>
</organism>
<dbReference type="InterPro" id="IPR013083">
    <property type="entry name" value="Znf_RING/FYVE/PHD"/>
</dbReference>
<evidence type="ECO:0000313" key="7">
    <source>
        <dbReference type="Proteomes" id="UP001470230"/>
    </source>
</evidence>
<dbReference type="SUPFAM" id="SSF57903">
    <property type="entry name" value="FYVE/PHD zinc finger"/>
    <property type="match status" value="1"/>
</dbReference>
<reference evidence="6 7" key="1">
    <citation type="submission" date="2024-04" db="EMBL/GenBank/DDBJ databases">
        <title>Tritrichomonas musculus Genome.</title>
        <authorList>
            <person name="Alves-Ferreira E."/>
            <person name="Grigg M."/>
            <person name="Lorenzi H."/>
            <person name="Galac M."/>
        </authorList>
    </citation>
    <scope>NUCLEOTIDE SEQUENCE [LARGE SCALE GENOMIC DNA]</scope>
    <source>
        <strain evidence="6 7">EAF2021</strain>
    </source>
</reference>
<evidence type="ECO:0000256" key="3">
    <source>
        <dbReference type="ARBA" id="ARBA00022833"/>
    </source>
</evidence>
<dbReference type="Pfam" id="PF01363">
    <property type="entry name" value="FYVE"/>
    <property type="match status" value="1"/>
</dbReference>
<evidence type="ECO:0000256" key="4">
    <source>
        <dbReference type="PROSITE-ProRule" id="PRU00091"/>
    </source>
</evidence>
<dbReference type="PROSITE" id="PS50178">
    <property type="entry name" value="ZF_FYVE"/>
    <property type="match status" value="1"/>
</dbReference>
<dbReference type="InterPro" id="IPR011011">
    <property type="entry name" value="Znf_FYVE_PHD"/>
</dbReference>
<dbReference type="Gene3D" id="3.30.40.10">
    <property type="entry name" value="Zinc/RING finger domain, C3HC4 (zinc finger)"/>
    <property type="match status" value="1"/>
</dbReference>
<dbReference type="Proteomes" id="UP001470230">
    <property type="component" value="Unassembled WGS sequence"/>
</dbReference>
<keyword evidence="1" id="KW-0479">Metal-binding</keyword>